<reference evidence="2 3" key="1">
    <citation type="submission" date="2019-05" db="EMBL/GenBank/DDBJ databases">
        <title>Emergence of the Ug99 lineage of the wheat stem rust pathogen through somatic hybridization.</title>
        <authorList>
            <person name="Li F."/>
            <person name="Upadhyaya N.M."/>
            <person name="Sperschneider J."/>
            <person name="Matny O."/>
            <person name="Nguyen-Phuc H."/>
            <person name="Mago R."/>
            <person name="Raley C."/>
            <person name="Miller M.E."/>
            <person name="Silverstein K.A.T."/>
            <person name="Henningsen E."/>
            <person name="Hirsch C.D."/>
            <person name="Visser B."/>
            <person name="Pretorius Z.A."/>
            <person name="Steffenson B.J."/>
            <person name="Schwessinger B."/>
            <person name="Dodds P.N."/>
            <person name="Figueroa M."/>
        </authorList>
    </citation>
    <scope>NUCLEOTIDE SEQUENCE [LARGE SCALE GENOMIC DNA]</scope>
    <source>
        <strain evidence="2">21-0</strain>
    </source>
</reference>
<keyword evidence="3" id="KW-1185">Reference proteome</keyword>
<name>A0A5B0LUV1_PUCGR</name>
<evidence type="ECO:0000313" key="2">
    <source>
        <dbReference type="EMBL" id="KAA1067590.1"/>
    </source>
</evidence>
<comment type="caution">
    <text evidence="2">The sequence shown here is derived from an EMBL/GenBank/DDBJ whole genome shotgun (WGS) entry which is preliminary data.</text>
</comment>
<dbReference type="EMBL" id="VSWC01000184">
    <property type="protein sequence ID" value="KAA1067590.1"/>
    <property type="molecule type" value="Genomic_DNA"/>
</dbReference>
<evidence type="ECO:0000256" key="1">
    <source>
        <dbReference type="SAM" id="MobiDB-lite"/>
    </source>
</evidence>
<sequence length="100" mass="10939">MELDADHQKVTCVTKSLPGIRFGRPQPAQGPLEAGSILLGPTYWIDEKTDVKSEIYSTQQQRGLKEVNTHLTLEEATARRNTPQNARRSESVEGFGGGGS</sequence>
<protein>
    <submittedName>
        <fullName evidence="2">Uncharacterized protein</fullName>
    </submittedName>
</protein>
<organism evidence="2 3">
    <name type="scientific">Puccinia graminis f. sp. tritici</name>
    <dbReference type="NCBI Taxonomy" id="56615"/>
    <lineage>
        <taxon>Eukaryota</taxon>
        <taxon>Fungi</taxon>
        <taxon>Dikarya</taxon>
        <taxon>Basidiomycota</taxon>
        <taxon>Pucciniomycotina</taxon>
        <taxon>Pucciniomycetes</taxon>
        <taxon>Pucciniales</taxon>
        <taxon>Pucciniaceae</taxon>
        <taxon>Puccinia</taxon>
    </lineage>
</organism>
<dbReference type="Proteomes" id="UP000324748">
    <property type="component" value="Unassembled WGS sequence"/>
</dbReference>
<accession>A0A5B0LUV1</accession>
<proteinExistence type="predicted"/>
<feature type="region of interest" description="Disordered" evidence="1">
    <location>
        <begin position="74"/>
        <end position="100"/>
    </location>
</feature>
<gene>
    <name evidence="2" type="ORF">PGT21_010561</name>
</gene>
<dbReference type="AlphaFoldDB" id="A0A5B0LUV1"/>
<evidence type="ECO:0000313" key="3">
    <source>
        <dbReference type="Proteomes" id="UP000324748"/>
    </source>
</evidence>